<keyword evidence="2" id="KW-1185">Reference proteome</keyword>
<organism evidence="1 2">
    <name type="scientific">Bartonella fuyuanensis</name>
    <dbReference type="NCBI Taxonomy" id="1460968"/>
    <lineage>
        <taxon>Bacteria</taxon>
        <taxon>Pseudomonadati</taxon>
        <taxon>Pseudomonadota</taxon>
        <taxon>Alphaproteobacteria</taxon>
        <taxon>Hyphomicrobiales</taxon>
        <taxon>Bartonellaceae</taxon>
        <taxon>Bartonella</taxon>
    </lineage>
</organism>
<gene>
    <name evidence="1" type="ORF">GGR08_000553</name>
</gene>
<name>A0A840DTG8_9HYPH</name>
<dbReference type="AlphaFoldDB" id="A0A840DTG8"/>
<dbReference type="Proteomes" id="UP000585970">
    <property type="component" value="Unassembled WGS sequence"/>
</dbReference>
<dbReference type="EMBL" id="JACIFE010000003">
    <property type="protein sequence ID" value="MBB4076260.1"/>
    <property type="molecule type" value="Genomic_DNA"/>
</dbReference>
<comment type="caution">
    <text evidence="1">The sequence shown here is derived from an EMBL/GenBank/DDBJ whole genome shotgun (WGS) entry which is preliminary data.</text>
</comment>
<reference evidence="1 2" key="1">
    <citation type="submission" date="2020-08" db="EMBL/GenBank/DDBJ databases">
        <title>Genomic Encyclopedia of Type Strains, Phase IV (KMG-IV): sequencing the most valuable type-strain genomes for metagenomic binning, comparative biology and taxonomic classification.</title>
        <authorList>
            <person name="Goeker M."/>
        </authorList>
    </citation>
    <scope>NUCLEOTIDE SEQUENCE [LARGE SCALE GENOMIC DNA]</scope>
    <source>
        <strain evidence="1 2">DSM 100694</strain>
    </source>
</reference>
<evidence type="ECO:0000313" key="2">
    <source>
        <dbReference type="Proteomes" id="UP000585970"/>
    </source>
</evidence>
<sequence>MNVSFQLRIYSKFDSIAYIFQDVMMHVTILNKMDSLIKNEHIYMSLS</sequence>
<evidence type="ECO:0000313" key="1">
    <source>
        <dbReference type="EMBL" id="MBB4076260.1"/>
    </source>
</evidence>
<proteinExistence type="predicted"/>
<protein>
    <submittedName>
        <fullName evidence="1">Uncharacterized protein</fullName>
    </submittedName>
</protein>
<accession>A0A840DTG8</accession>